<dbReference type="EMBL" id="JALKFT010000003">
    <property type="protein sequence ID" value="MCK9874995.1"/>
    <property type="molecule type" value="Genomic_DNA"/>
</dbReference>
<feature type="domain" description="HIT" evidence="2">
    <location>
        <begin position="1"/>
        <end position="103"/>
    </location>
</feature>
<dbReference type="SUPFAM" id="SSF54197">
    <property type="entry name" value="HIT-like"/>
    <property type="match status" value="1"/>
</dbReference>
<dbReference type="PROSITE" id="PS51084">
    <property type="entry name" value="HIT_2"/>
    <property type="match status" value="1"/>
</dbReference>
<accession>A0ABT0JTX4</accession>
<proteinExistence type="predicted"/>
<protein>
    <submittedName>
        <fullName evidence="3">HIT domain-containing protein</fullName>
    </submittedName>
</protein>
<reference evidence="3 4" key="1">
    <citation type="submission" date="2022-04" db="EMBL/GenBank/DDBJ databases">
        <title>Genome diversity in the genus Frankia.</title>
        <authorList>
            <person name="Carlos-Shanley C."/>
            <person name="Hahn D."/>
        </authorList>
    </citation>
    <scope>NUCLEOTIDE SEQUENCE [LARGE SCALE GENOMIC DNA]</scope>
    <source>
        <strain evidence="3 4">Ag45/Mut15</strain>
    </source>
</reference>
<gene>
    <name evidence="3" type="ORF">MXD59_04220</name>
</gene>
<dbReference type="Proteomes" id="UP001201873">
    <property type="component" value="Unassembled WGS sequence"/>
</dbReference>
<dbReference type="PANTHER" id="PTHR46648:SF1">
    <property type="entry name" value="ADENOSINE 5'-MONOPHOSPHORAMIDASE HNT1"/>
    <property type="match status" value="1"/>
</dbReference>
<name>A0ABT0JTX4_9ACTN</name>
<evidence type="ECO:0000256" key="1">
    <source>
        <dbReference type="PROSITE-ProRule" id="PRU00464"/>
    </source>
</evidence>
<comment type="caution">
    <text evidence="3">The sequence shown here is derived from an EMBL/GenBank/DDBJ whole genome shotgun (WGS) entry which is preliminary data.</text>
</comment>
<dbReference type="InterPro" id="IPR019808">
    <property type="entry name" value="Histidine_triad_CS"/>
</dbReference>
<keyword evidence="4" id="KW-1185">Reference proteome</keyword>
<dbReference type="InterPro" id="IPR001310">
    <property type="entry name" value="Histidine_triad_HIT"/>
</dbReference>
<organism evidence="3 4">
    <name type="scientific">Frankia umida</name>
    <dbReference type="NCBI Taxonomy" id="573489"/>
    <lineage>
        <taxon>Bacteria</taxon>
        <taxon>Bacillati</taxon>
        <taxon>Actinomycetota</taxon>
        <taxon>Actinomycetes</taxon>
        <taxon>Frankiales</taxon>
        <taxon>Frankiaceae</taxon>
        <taxon>Frankia</taxon>
    </lineage>
</organism>
<dbReference type="InterPro" id="IPR011146">
    <property type="entry name" value="HIT-like"/>
</dbReference>
<dbReference type="Gene3D" id="3.30.428.10">
    <property type="entry name" value="HIT-like"/>
    <property type="match status" value="1"/>
</dbReference>
<evidence type="ECO:0000313" key="3">
    <source>
        <dbReference type="EMBL" id="MCK9874995.1"/>
    </source>
</evidence>
<feature type="short sequence motif" description="Histidine triad motif" evidence="1">
    <location>
        <begin position="88"/>
        <end position="92"/>
    </location>
</feature>
<evidence type="ECO:0000313" key="4">
    <source>
        <dbReference type="Proteomes" id="UP001201873"/>
    </source>
</evidence>
<dbReference type="InterPro" id="IPR036265">
    <property type="entry name" value="HIT-like_sf"/>
</dbReference>
<dbReference type="PROSITE" id="PS00892">
    <property type="entry name" value="HIT_1"/>
    <property type="match status" value="1"/>
</dbReference>
<sequence>MAGAAPAWITDQDDWTVSFLDISPAAPGHTLVVPRTHADDLWSISSEDAQKVMAAAHRVAGRLRDRLRPDGLSLTQANRAAAGQEVFHLHVHLVPRYVGDQVRRAGSAVQAGPEELAATWESLRSPADS</sequence>
<evidence type="ECO:0000259" key="2">
    <source>
        <dbReference type="PROSITE" id="PS51084"/>
    </source>
</evidence>
<dbReference type="PRINTS" id="PR00332">
    <property type="entry name" value="HISTRIAD"/>
</dbReference>
<dbReference type="Pfam" id="PF01230">
    <property type="entry name" value="HIT"/>
    <property type="match status" value="1"/>
</dbReference>
<dbReference type="PANTHER" id="PTHR46648">
    <property type="entry name" value="HIT FAMILY PROTEIN 1"/>
    <property type="match status" value="1"/>
</dbReference>